<reference evidence="2 3" key="1">
    <citation type="journal article" date="2013" name="PLoS ONE">
        <title>Poles Apart: Arctic and Antarctic Octadecabacter strains Share High Genome Plasticity and a New Type of Xanthorhodopsin.</title>
        <authorList>
            <person name="Vollmers J."/>
            <person name="Voget S."/>
            <person name="Dietrich S."/>
            <person name="Gollnow K."/>
            <person name="Smits M."/>
            <person name="Meyer K."/>
            <person name="Brinkhoff T."/>
            <person name="Simon M."/>
            <person name="Daniel R."/>
        </authorList>
    </citation>
    <scope>NUCLEOTIDE SEQUENCE [LARGE SCALE GENOMIC DNA]</scope>
    <source>
        <strain evidence="2 3">307</strain>
    </source>
</reference>
<gene>
    <name evidence="2" type="ORF">OAN307_c08630</name>
</gene>
<dbReference type="EMBL" id="CP003740">
    <property type="protein sequence ID" value="AGI66584.1"/>
    <property type="molecule type" value="Genomic_DNA"/>
</dbReference>
<proteinExistence type="predicted"/>
<keyword evidence="1" id="KW-0472">Membrane</keyword>
<name>M9R1T0_9RHOB</name>
<feature type="transmembrane region" description="Helical" evidence="1">
    <location>
        <begin position="29"/>
        <end position="49"/>
    </location>
</feature>
<keyword evidence="3" id="KW-1185">Reference proteome</keyword>
<dbReference type="Proteomes" id="UP000005307">
    <property type="component" value="Chromosome"/>
</dbReference>
<dbReference type="HOGENOM" id="CLU_1650396_0_0_5"/>
<keyword evidence="1" id="KW-0812">Transmembrane</keyword>
<accession>M9R1T0</accession>
<evidence type="ECO:0000313" key="3">
    <source>
        <dbReference type="Proteomes" id="UP000005307"/>
    </source>
</evidence>
<keyword evidence="1" id="KW-1133">Transmembrane helix</keyword>
<dbReference type="AlphaFoldDB" id="M9R1T0"/>
<evidence type="ECO:0000256" key="1">
    <source>
        <dbReference type="SAM" id="Phobius"/>
    </source>
</evidence>
<protein>
    <submittedName>
        <fullName evidence="2">Uncharacterized protein</fullName>
    </submittedName>
</protein>
<dbReference type="RefSeq" id="WP_015498627.1">
    <property type="nucleotide sequence ID" value="NC_020911.1"/>
</dbReference>
<sequence>MKDKEWASSFSHVFEYIYNFAVDLLGEAAFPWMSGTLLGVATGVFLHKLQISAKAALSKTEKQFNKLESLSTDVLVRLHNSRSLSSLREPSDGLQATVKRLFSELEKLRVVTPNLNPSNSKQDNARDIVRAYIDYIRPFLEDRDIATLRIRAKEWRDHHS</sequence>
<evidence type="ECO:0000313" key="2">
    <source>
        <dbReference type="EMBL" id="AGI66584.1"/>
    </source>
</evidence>
<organism evidence="2 3">
    <name type="scientific">Octadecabacter antarcticus 307</name>
    <dbReference type="NCBI Taxonomy" id="391626"/>
    <lineage>
        <taxon>Bacteria</taxon>
        <taxon>Pseudomonadati</taxon>
        <taxon>Pseudomonadota</taxon>
        <taxon>Alphaproteobacteria</taxon>
        <taxon>Rhodobacterales</taxon>
        <taxon>Roseobacteraceae</taxon>
        <taxon>Octadecabacter</taxon>
    </lineage>
</organism>
<dbReference type="KEGG" id="oat:OAN307_c08630"/>